<evidence type="ECO:0000313" key="3">
    <source>
        <dbReference type="Proteomes" id="UP000053617"/>
    </source>
</evidence>
<dbReference type="EMBL" id="KN847477">
    <property type="protein sequence ID" value="KIX06803.1"/>
    <property type="molecule type" value="Genomic_DNA"/>
</dbReference>
<keyword evidence="3" id="KW-1185">Reference proteome</keyword>
<feature type="region of interest" description="Disordered" evidence="1">
    <location>
        <begin position="30"/>
        <end position="53"/>
    </location>
</feature>
<evidence type="ECO:0008006" key="4">
    <source>
        <dbReference type="Google" id="ProtNLM"/>
    </source>
</evidence>
<dbReference type="RefSeq" id="XP_013273939.1">
    <property type="nucleotide sequence ID" value="XM_013418485.1"/>
</dbReference>
<reference evidence="2 3" key="1">
    <citation type="submission" date="2015-01" db="EMBL/GenBank/DDBJ databases">
        <title>The Genome Sequence of Rhinocladiella mackenzie CBS 650.93.</title>
        <authorList>
            <consortium name="The Broad Institute Genomics Platform"/>
            <person name="Cuomo C."/>
            <person name="de Hoog S."/>
            <person name="Gorbushina A."/>
            <person name="Stielow B."/>
            <person name="Teixiera M."/>
            <person name="Abouelleil A."/>
            <person name="Chapman S.B."/>
            <person name="Priest M."/>
            <person name="Young S.K."/>
            <person name="Wortman J."/>
            <person name="Nusbaum C."/>
            <person name="Birren B."/>
        </authorList>
    </citation>
    <scope>NUCLEOTIDE SEQUENCE [LARGE SCALE GENOMIC DNA]</scope>
    <source>
        <strain evidence="2 3">CBS 650.93</strain>
    </source>
</reference>
<dbReference type="Proteomes" id="UP000053617">
    <property type="component" value="Unassembled WGS sequence"/>
</dbReference>
<accession>A0A0D2H8L1</accession>
<dbReference type="PANTHER" id="PTHR37827:SF1">
    <property type="entry name" value="HNH DOMAIN-CONTAINING PROTEIN"/>
    <property type="match status" value="1"/>
</dbReference>
<dbReference type="GeneID" id="25292850"/>
<proteinExistence type="predicted"/>
<sequence length="251" mass="28603">MPISNANNTNYDAFRDCLFSVVVEKSTDGVRKGRKRSAVGKKTTPAESTFTATEPSELTDFSDYLAIEMFSSLPEELRGLSHHSVQSDAALSEKWSPPLTVSGLEEVTTLIPGDITDTLTAYGLTNPPKSDLQSFLAPVLSAYIAFVTTPPPKWAETKKNACEICERDWVPMTYHHLIPKQVHAKVLKRRWHEEHQLNSVAWLCRACHSFVHRMASNEELARAWYTVDLICEREDVKKWAQWVQRVRWKKK</sequence>
<dbReference type="HOGENOM" id="CLU_074184_0_0_1"/>
<organism evidence="2 3">
    <name type="scientific">Rhinocladiella mackenziei CBS 650.93</name>
    <dbReference type="NCBI Taxonomy" id="1442369"/>
    <lineage>
        <taxon>Eukaryota</taxon>
        <taxon>Fungi</taxon>
        <taxon>Dikarya</taxon>
        <taxon>Ascomycota</taxon>
        <taxon>Pezizomycotina</taxon>
        <taxon>Eurotiomycetes</taxon>
        <taxon>Chaetothyriomycetidae</taxon>
        <taxon>Chaetothyriales</taxon>
        <taxon>Herpotrichiellaceae</taxon>
        <taxon>Rhinocladiella</taxon>
    </lineage>
</organism>
<dbReference type="PANTHER" id="PTHR37827">
    <property type="entry name" value="TUDOR DOMAIN-CONTAINING PROTEIN"/>
    <property type="match status" value="1"/>
</dbReference>
<dbReference type="STRING" id="1442369.A0A0D2H8L1"/>
<evidence type="ECO:0000256" key="1">
    <source>
        <dbReference type="SAM" id="MobiDB-lite"/>
    </source>
</evidence>
<dbReference type="OrthoDB" id="4850648at2759"/>
<evidence type="ECO:0000313" key="2">
    <source>
        <dbReference type="EMBL" id="KIX06803.1"/>
    </source>
</evidence>
<gene>
    <name evidence="2" type="ORF">Z518_04779</name>
</gene>
<protein>
    <recommendedName>
        <fullName evidence="4">HNH domain-containing protein</fullName>
    </recommendedName>
</protein>
<dbReference type="AlphaFoldDB" id="A0A0D2H8L1"/>
<dbReference type="VEuPathDB" id="FungiDB:Z518_04779"/>
<name>A0A0D2H8L1_9EURO</name>